<organism evidence="1 2">
    <name type="scientific">Rickettsia amblyommatis (strain GAT-30V)</name>
    <name type="common">Rickettsia amblyommii</name>
    <dbReference type="NCBI Taxonomy" id="1105111"/>
    <lineage>
        <taxon>Bacteria</taxon>
        <taxon>Pseudomonadati</taxon>
        <taxon>Pseudomonadota</taxon>
        <taxon>Alphaproteobacteria</taxon>
        <taxon>Rickettsiales</taxon>
        <taxon>Rickettsiaceae</taxon>
        <taxon>Rickettsieae</taxon>
        <taxon>Rickettsia</taxon>
        <taxon>spotted fever group</taxon>
    </lineage>
</organism>
<gene>
    <name evidence="1" type="ordered locus">MCE_06290</name>
</gene>
<name>H8K2P0_RICAG</name>
<reference evidence="2" key="1">
    <citation type="submission" date="2012-02" db="EMBL/GenBank/DDBJ databases">
        <title>Complete genome sequence of Candidatus Rickettsia amblyommii strain GAT-30V.</title>
        <authorList>
            <person name="Johnson S.L."/>
            <person name="Munk A.C."/>
            <person name="Han S."/>
            <person name="Bruce D.C."/>
            <person name="Dasch G.A."/>
        </authorList>
    </citation>
    <scope>NUCLEOTIDE SEQUENCE [LARGE SCALE GENOMIC DNA]</scope>
    <source>
        <strain evidence="2">GAT-30V</strain>
    </source>
</reference>
<evidence type="ECO:0000313" key="2">
    <source>
        <dbReference type="Proteomes" id="UP000008005"/>
    </source>
</evidence>
<dbReference type="EMBL" id="CP003334">
    <property type="protein sequence ID" value="AFC70082.1"/>
    <property type="molecule type" value="Genomic_DNA"/>
</dbReference>
<proteinExistence type="predicted"/>
<dbReference type="InterPro" id="IPR011990">
    <property type="entry name" value="TPR-like_helical_dom_sf"/>
</dbReference>
<dbReference type="AlphaFoldDB" id="H8K2P0"/>
<dbReference type="Proteomes" id="UP000008005">
    <property type="component" value="Chromosome"/>
</dbReference>
<dbReference type="HOGENOM" id="CLU_187701_0_0_5"/>
<protein>
    <submittedName>
        <fullName evidence="1">Tetratricopeptide repeat-containing protein</fullName>
    </submittedName>
</protein>
<accession>H8K2P0</accession>
<evidence type="ECO:0000313" key="1">
    <source>
        <dbReference type="EMBL" id="AFC70082.1"/>
    </source>
</evidence>
<dbReference type="Pfam" id="PF14559">
    <property type="entry name" value="TPR_19"/>
    <property type="match status" value="1"/>
</dbReference>
<dbReference type="KEGG" id="ram:MCE_06290"/>
<reference evidence="1 2" key="2">
    <citation type="journal article" date="2016" name="Int. J. Syst. Evol. Microbiol.">
        <title>Rickettsia amblyommatis sp. nov., a spotted fever group Rickettsia associated with multiple species of Amblyomma ticks in North, Central and South America.</title>
        <authorList>
            <person name="Karpathy S.E."/>
            <person name="Slater K.S."/>
            <person name="Goldsmith C.S."/>
            <person name="Nicholson W.L."/>
            <person name="Paddock C.D."/>
        </authorList>
    </citation>
    <scope>NUCLEOTIDE SEQUENCE [LARGE SCALE GENOMIC DNA]</scope>
    <source>
        <strain evidence="1 2">GAT-30V</strain>
    </source>
</reference>
<dbReference type="RefSeq" id="WP_014392595.1">
    <property type="nucleotide sequence ID" value="NC_017028.1"/>
</dbReference>
<sequence length="91" mass="10911">MAHPNLTEGNNYFRNEKYKEAIDMYSKIHKSSNYYQEAQYYLGECYLNQEEFIEAVEAYNKVNKNHYLFEKASSNISVIEKNFDLINMDIF</sequence>
<dbReference type="SUPFAM" id="SSF48452">
    <property type="entry name" value="TPR-like"/>
    <property type="match status" value="1"/>
</dbReference>
<dbReference type="STRING" id="1105111.MCE_06290"/>
<dbReference type="Gene3D" id="1.25.40.10">
    <property type="entry name" value="Tetratricopeptide repeat domain"/>
    <property type="match status" value="1"/>
</dbReference>